<evidence type="ECO:0000313" key="12">
    <source>
        <dbReference type="WBParaSite" id="Minc3s00199g07370"/>
    </source>
</evidence>
<dbReference type="Pfam" id="PF17921">
    <property type="entry name" value="Integrase_H2C2"/>
    <property type="match status" value="1"/>
</dbReference>
<dbReference type="Pfam" id="PF00078">
    <property type="entry name" value="RVT_1"/>
    <property type="match status" value="1"/>
</dbReference>
<keyword evidence="5" id="KW-0255">Endonuclease</keyword>
<dbReference type="GO" id="GO:0016787">
    <property type="term" value="F:hydrolase activity"/>
    <property type="evidence" value="ECO:0007669"/>
    <property type="project" value="UniProtKB-KW"/>
</dbReference>
<dbReference type="GO" id="GO:0003964">
    <property type="term" value="F:RNA-directed DNA polymerase activity"/>
    <property type="evidence" value="ECO:0007669"/>
    <property type="project" value="UniProtKB-KW"/>
</dbReference>
<evidence type="ECO:0000256" key="5">
    <source>
        <dbReference type="ARBA" id="ARBA00022759"/>
    </source>
</evidence>
<evidence type="ECO:0000259" key="9">
    <source>
        <dbReference type="PROSITE" id="PS50878"/>
    </source>
</evidence>
<dbReference type="Gene3D" id="3.30.420.10">
    <property type="entry name" value="Ribonuclease H-like superfamily/Ribonuclease H"/>
    <property type="match status" value="1"/>
</dbReference>
<dbReference type="Gene3D" id="3.30.70.270">
    <property type="match status" value="2"/>
</dbReference>
<dbReference type="PROSITE" id="PS50994">
    <property type="entry name" value="INTEGRASE"/>
    <property type="match status" value="1"/>
</dbReference>
<evidence type="ECO:0000259" key="10">
    <source>
        <dbReference type="PROSITE" id="PS50994"/>
    </source>
</evidence>
<dbReference type="InterPro" id="IPR041373">
    <property type="entry name" value="RT_RNaseH"/>
</dbReference>
<dbReference type="FunFam" id="3.10.20.370:FF:000001">
    <property type="entry name" value="Retrovirus-related Pol polyprotein from transposon 17.6-like protein"/>
    <property type="match status" value="1"/>
</dbReference>
<dbReference type="FunFam" id="3.30.420.10:FF:000063">
    <property type="entry name" value="Retrovirus-related Pol polyprotein from transposon 297-like Protein"/>
    <property type="match status" value="1"/>
</dbReference>
<dbReference type="CDD" id="cd09274">
    <property type="entry name" value="RNase_HI_RT_Ty3"/>
    <property type="match status" value="1"/>
</dbReference>
<dbReference type="InterPro" id="IPR000477">
    <property type="entry name" value="RT_dom"/>
</dbReference>
<sequence>MSFAKTIHEWYKSKFERKETVEILSVGTVQKFNWLKKVVVLNGVNVEFILDSWAQISCITEDTWKLVGSPALSEVEFSGKSYTGHKFTILGNFECTVRLNEVEEKMVVYVTKAKMNLFGLPWIVAFENKLGFPIVTSLNKAEPTDIVGKENEVFMVHDSKKSIEEELKAKFSQVFGPGLGNCSKIKAHLHLKKGVKPVFIRARPVPLGVKKSVEEEIDRLLNIGAIKPIEFADWAAPILAVRKQNGKIRVCIDYSTGSNEALELNKYPLPTPQEIWSEIHGSKVFSQLDLRDAYLQVELDEASKKLTNINTHRGLFEVQRLPFGVKSAPAIFQKLMDELISGLEGVFAYLDDLIIVSKNEKEHKKTLLELFERIQNYNLKIQLEKCNFFKSELKFLGHIVSEEGIKPDPEKKAIIQKLPRPTDVKELKSVMGSINYYSKFVKELHQIRGPLDELLQKGKEWKWQDKQEEAFNRVKSILSSELMLTHFDPQYEIIVTADASNYGVGAMIAHKFPDGSERAIEYASKSLTQSEKNYWQIEKEGLALVFAVQKFHKMLFGRKFRLRTDHKPLVAIFGSKKGIKVQTASRLQRWALILTNYDFDIEFVSTDKMGMADSLSRLIKKNNDTEDKVIAIVEEFNETDSGPPQEISQVEETVKEVLHVMLEEIPIDSSRIKFETGKDQVLSEVMENISKGWPKKVDNSELKFWSERRQNLQIVEGCLMFANKVVIPKSLRKEILETLHETHSGIVRMKNLAREYIYWPGISQEIEAMAVNCQACQEAAKMPVKVELSPWPVPSKVWERIHLDFAGPCKDGKTYLILIDAYSKWPEIFGNTTTSAKNALKHLDWTFTRYGFPKTIVSYNGSPFQSYEFKSYCRSKGISQKFSPPYHPQSNGQVERFVDYFKRMMMKNWGKPNWVEEVLFNYRASPHESLMGKSPAEEFLGRKLRTKLALVYPERPNANDSERERIRSRMKTWFDKHHGARVRKFKIGDKVQFANYSKNKNKDWLVGTIVTQKGVVMKIQSERLRAIVTRHINQIRAISPLSLNQGEIQQSVNTWVRNSEQNNIQNPPQVSPIRNVVSPIRNIQIRQRNMSSPRELGKRIIRPTKRLVVENTKSKYYREEPIQFGINYIAQSDNSKRNQQMSQRTGALRREMFRNR</sequence>
<feature type="domain" description="Reverse transcriptase" evidence="9">
    <location>
        <begin position="222"/>
        <end position="400"/>
    </location>
</feature>
<evidence type="ECO:0000256" key="2">
    <source>
        <dbReference type="ARBA" id="ARBA00022679"/>
    </source>
</evidence>
<organism evidence="11 12">
    <name type="scientific">Meloidogyne incognita</name>
    <name type="common">Southern root-knot nematode worm</name>
    <name type="synonym">Oxyuris incognita</name>
    <dbReference type="NCBI Taxonomy" id="6306"/>
    <lineage>
        <taxon>Eukaryota</taxon>
        <taxon>Metazoa</taxon>
        <taxon>Ecdysozoa</taxon>
        <taxon>Nematoda</taxon>
        <taxon>Chromadorea</taxon>
        <taxon>Rhabditida</taxon>
        <taxon>Tylenchina</taxon>
        <taxon>Tylenchomorpha</taxon>
        <taxon>Tylenchoidea</taxon>
        <taxon>Meloidogynidae</taxon>
        <taxon>Meloidogyninae</taxon>
        <taxon>Meloidogyne</taxon>
        <taxon>Meloidogyne incognita group</taxon>
    </lineage>
</organism>
<keyword evidence="3" id="KW-0548">Nucleotidyltransferase</keyword>
<dbReference type="InterPro" id="IPR001584">
    <property type="entry name" value="Integrase_cat-core"/>
</dbReference>
<dbReference type="InterPro" id="IPR043128">
    <property type="entry name" value="Rev_trsase/Diguanyl_cyclase"/>
</dbReference>
<dbReference type="InterPro" id="IPR043502">
    <property type="entry name" value="DNA/RNA_pol_sf"/>
</dbReference>
<dbReference type="InterPro" id="IPR021109">
    <property type="entry name" value="Peptidase_aspartic_dom_sf"/>
</dbReference>
<dbReference type="FunFam" id="1.10.340.70:FF:000003">
    <property type="entry name" value="Protein CBG25708"/>
    <property type="match status" value="1"/>
</dbReference>
<evidence type="ECO:0000256" key="7">
    <source>
        <dbReference type="ARBA" id="ARBA00022918"/>
    </source>
</evidence>
<dbReference type="AlphaFoldDB" id="A0A914KZW4"/>
<dbReference type="CDD" id="cd01647">
    <property type="entry name" value="RT_LTR"/>
    <property type="match status" value="1"/>
</dbReference>
<dbReference type="Pfam" id="PF00665">
    <property type="entry name" value="rve"/>
    <property type="match status" value="1"/>
</dbReference>
<feature type="region of interest" description="Disordered" evidence="8">
    <location>
        <begin position="1134"/>
        <end position="1156"/>
    </location>
</feature>
<keyword evidence="11" id="KW-1185">Reference proteome</keyword>
<accession>A0A914KZW4</accession>
<keyword evidence="7" id="KW-0695">RNA-directed DNA polymerase</keyword>
<dbReference type="EC" id="2.7.7.49" evidence="1"/>
<keyword evidence="4" id="KW-0540">Nuclease</keyword>
<feature type="compositionally biased region" description="Polar residues" evidence="8">
    <location>
        <begin position="1134"/>
        <end position="1145"/>
    </location>
</feature>
<dbReference type="Proteomes" id="UP000887563">
    <property type="component" value="Unplaced"/>
</dbReference>
<evidence type="ECO:0000256" key="3">
    <source>
        <dbReference type="ARBA" id="ARBA00022695"/>
    </source>
</evidence>
<evidence type="ECO:0000256" key="8">
    <source>
        <dbReference type="SAM" id="MobiDB-lite"/>
    </source>
</evidence>
<keyword evidence="2" id="KW-0808">Transferase</keyword>
<dbReference type="PROSITE" id="PS50878">
    <property type="entry name" value="RT_POL"/>
    <property type="match status" value="1"/>
</dbReference>
<dbReference type="Pfam" id="PF17917">
    <property type="entry name" value="RT_RNaseH"/>
    <property type="match status" value="1"/>
</dbReference>
<dbReference type="InterPro" id="IPR041588">
    <property type="entry name" value="Integrase_H2C2"/>
</dbReference>
<name>A0A914KZW4_MELIC</name>
<dbReference type="GO" id="GO:0004519">
    <property type="term" value="F:endonuclease activity"/>
    <property type="evidence" value="ECO:0007669"/>
    <property type="project" value="UniProtKB-KW"/>
</dbReference>
<evidence type="ECO:0000256" key="6">
    <source>
        <dbReference type="ARBA" id="ARBA00022801"/>
    </source>
</evidence>
<dbReference type="GO" id="GO:0015074">
    <property type="term" value="P:DNA integration"/>
    <property type="evidence" value="ECO:0007669"/>
    <property type="project" value="InterPro"/>
</dbReference>
<keyword evidence="6" id="KW-0378">Hydrolase</keyword>
<dbReference type="PANTHER" id="PTHR37984:SF5">
    <property type="entry name" value="PROTEIN NYNRIN-LIKE"/>
    <property type="match status" value="1"/>
</dbReference>
<dbReference type="Gene3D" id="1.10.340.70">
    <property type="match status" value="1"/>
</dbReference>
<protein>
    <recommendedName>
        <fullName evidence="1">RNA-directed DNA polymerase</fullName>
        <ecNumber evidence="1">2.7.7.49</ecNumber>
    </recommendedName>
</protein>
<dbReference type="InterPro" id="IPR036397">
    <property type="entry name" value="RNaseH_sf"/>
</dbReference>
<evidence type="ECO:0000256" key="1">
    <source>
        <dbReference type="ARBA" id="ARBA00012493"/>
    </source>
</evidence>
<dbReference type="FunFam" id="3.30.70.270:FF:000020">
    <property type="entry name" value="Transposon Tf2-6 polyprotein-like Protein"/>
    <property type="match status" value="1"/>
</dbReference>
<dbReference type="InterPro" id="IPR012337">
    <property type="entry name" value="RNaseH-like_sf"/>
</dbReference>
<dbReference type="SUPFAM" id="SSF53098">
    <property type="entry name" value="Ribonuclease H-like"/>
    <property type="match status" value="1"/>
</dbReference>
<dbReference type="InterPro" id="IPR050951">
    <property type="entry name" value="Retrovirus_Pol_polyprotein"/>
</dbReference>
<dbReference type="GO" id="GO:0003676">
    <property type="term" value="F:nucleic acid binding"/>
    <property type="evidence" value="ECO:0007669"/>
    <property type="project" value="InterPro"/>
</dbReference>
<dbReference type="Gene3D" id="3.10.10.10">
    <property type="entry name" value="HIV Type 1 Reverse Transcriptase, subunit A, domain 1"/>
    <property type="match status" value="1"/>
</dbReference>
<proteinExistence type="predicted"/>
<feature type="domain" description="Integrase catalytic" evidence="10">
    <location>
        <begin position="786"/>
        <end position="943"/>
    </location>
</feature>
<dbReference type="SUPFAM" id="SSF56672">
    <property type="entry name" value="DNA/RNA polymerases"/>
    <property type="match status" value="1"/>
</dbReference>
<evidence type="ECO:0000313" key="11">
    <source>
        <dbReference type="Proteomes" id="UP000887563"/>
    </source>
</evidence>
<dbReference type="PANTHER" id="PTHR37984">
    <property type="entry name" value="PROTEIN CBG26694"/>
    <property type="match status" value="1"/>
</dbReference>
<dbReference type="GO" id="GO:0042575">
    <property type="term" value="C:DNA polymerase complex"/>
    <property type="evidence" value="ECO:0007669"/>
    <property type="project" value="UniProtKB-ARBA"/>
</dbReference>
<reference evidence="12" key="1">
    <citation type="submission" date="2022-11" db="UniProtKB">
        <authorList>
            <consortium name="WormBaseParasite"/>
        </authorList>
    </citation>
    <scope>IDENTIFICATION</scope>
</reference>
<dbReference type="SUPFAM" id="SSF50630">
    <property type="entry name" value="Acid proteases"/>
    <property type="match status" value="1"/>
</dbReference>
<dbReference type="WBParaSite" id="Minc3s00199g07370">
    <property type="protein sequence ID" value="Minc3s00199g07370"/>
    <property type="gene ID" value="Minc3s00199g07370"/>
</dbReference>
<evidence type="ECO:0000256" key="4">
    <source>
        <dbReference type="ARBA" id="ARBA00022722"/>
    </source>
</evidence>